<name>A0A484BEC5_DRONA</name>
<dbReference type="EMBL" id="LSRL02000047">
    <property type="protein sequence ID" value="TDG47207.1"/>
    <property type="molecule type" value="Genomic_DNA"/>
</dbReference>
<dbReference type="InterPro" id="IPR039223">
    <property type="entry name" value="AATF/Bfr2"/>
</dbReference>
<dbReference type="OrthoDB" id="5783963at2759"/>
<evidence type="ECO:0008006" key="7">
    <source>
        <dbReference type="Google" id="ProtNLM"/>
    </source>
</evidence>
<feature type="region of interest" description="Disordered" evidence="2">
    <location>
        <begin position="67"/>
        <end position="196"/>
    </location>
</feature>
<dbReference type="Pfam" id="PF13339">
    <property type="entry name" value="AATF-Che1"/>
    <property type="match status" value="1"/>
</dbReference>
<dbReference type="AlphaFoldDB" id="A0A484BEC5"/>
<feature type="compositionally biased region" description="Acidic residues" evidence="2">
    <location>
        <begin position="85"/>
        <end position="114"/>
    </location>
</feature>
<keyword evidence="6" id="KW-1185">Reference proteome</keyword>
<dbReference type="STRING" id="7232.A0A484BEC5"/>
<protein>
    <recommendedName>
        <fullName evidence="7">Protein Aatf</fullName>
    </recommendedName>
</protein>
<dbReference type="InterPro" id="IPR012617">
    <property type="entry name" value="AATF_C"/>
</dbReference>
<gene>
    <name evidence="5" type="ORF">AWZ03_006338</name>
</gene>
<comment type="similarity">
    <text evidence="1">Belongs to the AATF family.</text>
</comment>
<dbReference type="Proteomes" id="UP000295192">
    <property type="component" value="Unassembled WGS sequence"/>
</dbReference>
<proteinExistence type="inferred from homology"/>
<organism evidence="5 6">
    <name type="scientific">Drosophila navojoa</name>
    <name type="common">Fruit fly</name>
    <dbReference type="NCBI Taxonomy" id="7232"/>
    <lineage>
        <taxon>Eukaryota</taxon>
        <taxon>Metazoa</taxon>
        <taxon>Ecdysozoa</taxon>
        <taxon>Arthropoda</taxon>
        <taxon>Hexapoda</taxon>
        <taxon>Insecta</taxon>
        <taxon>Pterygota</taxon>
        <taxon>Neoptera</taxon>
        <taxon>Endopterygota</taxon>
        <taxon>Diptera</taxon>
        <taxon>Brachycera</taxon>
        <taxon>Muscomorpha</taxon>
        <taxon>Ephydroidea</taxon>
        <taxon>Drosophilidae</taxon>
        <taxon>Drosophila</taxon>
    </lineage>
</organism>
<dbReference type="InterPro" id="IPR025160">
    <property type="entry name" value="AATF"/>
</dbReference>
<feature type="compositionally biased region" description="Basic and acidic residues" evidence="2">
    <location>
        <begin position="7"/>
        <end position="17"/>
    </location>
</feature>
<evidence type="ECO:0000256" key="1">
    <source>
        <dbReference type="ARBA" id="ARBA00008966"/>
    </source>
</evidence>
<dbReference type="PANTHER" id="PTHR15565:SF0">
    <property type="entry name" value="PROTEIN AATF"/>
    <property type="match status" value="1"/>
</dbReference>
<evidence type="ECO:0000313" key="5">
    <source>
        <dbReference type="EMBL" id="TDG47207.1"/>
    </source>
</evidence>
<evidence type="ECO:0000259" key="4">
    <source>
        <dbReference type="Pfam" id="PF13339"/>
    </source>
</evidence>
<evidence type="ECO:0000313" key="6">
    <source>
        <dbReference type="Proteomes" id="UP000295192"/>
    </source>
</evidence>
<sequence length="507" mass="58425">MLRKSKKQPETVAEKVSKLLAHPNDSESDDESDIDVATKARVADFEDEYDLPDARSTDFRKRNVKLLSEQSERYKGKISSRKELEEENNEEESDDEEEEEEVPYEESDTDEEEAEKLKAFNSKMKDATIATNRAKSEDDDSSMDYENGGEQKEDDDDDDEDDEEEEGSDGDDDDGEDDDDDGEESDSEENDSDNDAIDMNEIMSKTNQQAEIQKGLCVQNQLQIWERLLELRINTQKFTSKSNQLPPPETLQALSDNDEELQKVLKETRERSSKLLHQLLALQSALTQQHSELRQAVKRKLPTESSSESEPPSKCFASALQSNFENMRSYRNDVLLKWDDRTKLLTPGAGTKRKSMQDDYDVIKKIDSALANRSALIEKSQTLKGNQPQQQQKRQLEQEADQEDSELSNNNQRQTHIYDDSDFYHQQLRELIEYKASTTSSMGDITKQFVELQKLRQKMKKKVDTRASKGRKLRYVVHNKLINFMAPNEASDWTDESKTELFKSLFV</sequence>
<feature type="compositionally biased region" description="Low complexity" evidence="2">
    <location>
        <begin position="382"/>
        <end position="393"/>
    </location>
</feature>
<dbReference type="GO" id="GO:0005730">
    <property type="term" value="C:nucleolus"/>
    <property type="evidence" value="ECO:0007669"/>
    <property type="project" value="TreeGrafter"/>
</dbReference>
<evidence type="ECO:0000259" key="3">
    <source>
        <dbReference type="Pfam" id="PF08164"/>
    </source>
</evidence>
<feature type="compositionally biased region" description="Basic and acidic residues" evidence="2">
    <location>
        <begin position="115"/>
        <end position="126"/>
    </location>
</feature>
<feature type="compositionally biased region" description="Basic and acidic residues" evidence="2">
    <location>
        <begin position="70"/>
        <end position="84"/>
    </location>
</feature>
<dbReference type="GO" id="GO:0006357">
    <property type="term" value="P:regulation of transcription by RNA polymerase II"/>
    <property type="evidence" value="ECO:0007669"/>
    <property type="project" value="TreeGrafter"/>
</dbReference>
<dbReference type="OMA" id="INFMAPN"/>
<comment type="caution">
    <text evidence="5">The sequence shown here is derived from an EMBL/GenBank/DDBJ whole genome shotgun (WGS) entry which is preliminary data.</text>
</comment>
<feature type="region of interest" description="Disordered" evidence="2">
    <location>
        <begin position="379"/>
        <end position="419"/>
    </location>
</feature>
<accession>A0A484BEC5</accession>
<feature type="region of interest" description="Disordered" evidence="2">
    <location>
        <begin position="1"/>
        <end position="35"/>
    </location>
</feature>
<dbReference type="PANTHER" id="PTHR15565">
    <property type="entry name" value="AATF PROTEIN APOPTOSIS ANTAGONIZING TRANSCRIPTION FACTOR"/>
    <property type="match status" value="1"/>
</dbReference>
<reference evidence="5 6" key="1">
    <citation type="journal article" date="2019" name="J. Hered.">
        <title>An Improved Genome Assembly for Drosophila navojoa, the Basal Species in the mojavensis Cluster.</title>
        <authorList>
            <person name="Vanderlinde T."/>
            <person name="Dupim E.G."/>
            <person name="Nazario-Yepiz N.O."/>
            <person name="Carvalho A.B."/>
        </authorList>
    </citation>
    <scope>NUCLEOTIDE SEQUENCE [LARGE SCALE GENOMIC DNA]</scope>
    <source>
        <strain evidence="5">Navoj_Jal97</strain>
        <tissue evidence="5">Whole organism</tissue>
    </source>
</reference>
<feature type="compositionally biased region" description="Acidic residues" evidence="2">
    <location>
        <begin position="152"/>
        <end position="196"/>
    </location>
</feature>
<dbReference type="Pfam" id="PF08164">
    <property type="entry name" value="TRAUB"/>
    <property type="match status" value="1"/>
</dbReference>
<feature type="domain" description="Apoptosis-antagonizing transcription factor C-terminal" evidence="3">
    <location>
        <begin position="424"/>
        <end position="506"/>
    </location>
</feature>
<evidence type="ECO:0000256" key="2">
    <source>
        <dbReference type="SAM" id="MobiDB-lite"/>
    </source>
</evidence>
<feature type="domain" description="AATF leucine zipper-containing" evidence="4">
    <location>
        <begin position="211"/>
        <end position="341"/>
    </location>
</feature>